<dbReference type="SUPFAM" id="SSF55856">
    <property type="entry name" value="Cytochrome b5-like heme/steroid binding domain"/>
    <property type="match status" value="1"/>
</dbReference>
<dbReference type="GO" id="GO:0020037">
    <property type="term" value="F:heme binding"/>
    <property type="evidence" value="ECO:0007669"/>
    <property type="project" value="UniProtKB-UniRule"/>
</dbReference>
<dbReference type="PRINTS" id="PR00363">
    <property type="entry name" value="CYTOCHROMEB5"/>
</dbReference>
<dbReference type="AlphaFoldDB" id="A0A0S2RS21"/>
<dbReference type="FunFam" id="3.10.120.10:FF:000002">
    <property type="entry name" value="Cytochrome b5 type B"/>
    <property type="match status" value="1"/>
</dbReference>
<keyword evidence="4 13" id="KW-0812">Transmembrane</keyword>
<dbReference type="PROSITE" id="PS50255">
    <property type="entry name" value="CYTOCHROME_B5_2"/>
    <property type="match status" value="1"/>
</dbReference>
<feature type="compositionally biased region" description="Polar residues" evidence="14">
    <location>
        <begin position="21"/>
        <end position="31"/>
    </location>
</feature>
<comment type="subcellular location">
    <subcellularLocation>
        <location evidence="1">Endoplasmic reticulum membrane</location>
        <topology evidence="1">Single-pass membrane protein</topology>
        <orientation evidence="1">Cytoplasmic side</orientation>
    </subcellularLocation>
    <subcellularLocation>
        <location evidence="11">Microsome membrane</location>
        <topology evidence="11">Single-pass membrane protein</topology>
        <orientation evidence="11">Cytoplasmic side</orientation>
    </subcellularLocation>
</comment>
<reference evidence="16" key="1">
    <citation type="journal article" date="2015" name="PLoS ONE">
        <title>Molecular Characterization and Functional Analysis of Cytochrome b5 Reductase (CBR) Encoding Genes from the Carotenogenic Yeast Xanthophyllomyces dendrorhous.</title>
        <authorList>
            <person name="Gutierrez M.S."/>
            <person name="Rojas M.C."/>
            <person name="Sepulveda D."/>
            <person name="Baeza M."/>
            <person name="Cifuentes V."/>
            <person name="Alcaino J."/>
        </authorList>
    </citation>
    <scope>NUCLEOTIDE SEQUENCE</scope>
    <source>
        <strain evidence="16">UCD 67-385</strain>
    </source>
</reference>
<evidence type="ECO:0000256" key="1">
    <source>
        <dbReference type="ARBA" id="ARBA00004131"/>
    </source>
</evidence>
<dbReference type="Pfam" id="PF00173">
    <property type="entry name" value="Cyt-b5"/>
    <property type="match status" value="1"/>
</dbReference>
<keyword evidence="2" id="KW-0813">Transport</keyword>
<evidence type="ECO:0000256" key="12">
    <source>
        <dbReference type="ARBA" id="ARBA00038168"/>
    </source>
</evidence>
<feature type="transmembrane region" description="Helical" evidence="13">
    <location>
        <begin position="127"/>
        <end position="146"/>
    </location>
</feature>
<evidence type="ECO:0000256" key="9">
    <source>
        <dbReference type="ARBA" id="ARBA00023004"/>
    </source>
</evidence>
<evidence type="ECO:0000256" key="5">
    <source>
        <dbReference type="ARBA" id="ARBA00022723"/>
    </source>
</evidence>
<gene>
    <name evidence="16" type="primary">CYB5</name>
</gene>
<dbReference type="InterPro" id="IPR036400">
    <property type="entry name" value="Cyt_B5-like_heme/steroid_sf"/>
</dbReference>
<dbReference type="Gene3D" id="3.10.120.10">
    <property type="entry name" value="Cytochrome b5-like heme/steroid binding domain"/>
    <property type="match status" value="1"/>
</dbReference>
<keyword evidence="5 13" id="KW-0479">Metal-binding</keyword>
<dbReference type="EMBL" id="KT448555">
    <property type="protein sequence ID" value="ALP32222.1"/>
    <property type="molecule type" value="Genomic_DNA"/>
</dbReference>
<evidence type="ECO:0000256" key="14">
    <source>
        <dbReference type="SAM" id="MobiDB-lite"/>
    </source>
</evidence>
<evidence type="ECO:0000256" key="10">
    <source>
        <dbReference type="ARBA" id="ARBA00023136"/>
    </source>
</evidence>
<evidence type="ECO:0000256" key="11">
    <source>
        <dbReference type="ARBA" id="ARBA00037877"/>
    </source>
</evidence>
<evidence type="ECO:0000256" key="2">
    <source>
        <dbReference type="ARBA" id="ARBA00022448"/>
    </source>
</evidence>
<keyword evidence="10 13" id="KW-0472">Membrane</keyword>
<evidence type="ECO:0000256" key="7">
    <source>
        <dbReference type="ARBA" id="ARBA00022848"/>
    </source>
</evidence>
<dbReference type="InterPro" id="IPR050668">
    <property type="entry name" value="Cytochrome_b5"/>
</dbReference>
<keyword evidence="6" id="KW-0256">Endoplasmic reticulum</keyword>
<evidence type="ECO:0000313" key="16">
    <source>
        <dbReference type="EMBL" id="ALP32222.1"/>
    </source>
</evidence>
<evidence type="ECO:0000256" key="3">
    <source>
        <dbReference type="ARBA" id="ARBA00022617"/>
    </source>
</evidence>
<keyword evidence="8" id="KW-0249">Electron transport</keyword>
<dbReference type="InterPro" id="IPR001199">
    <property type="entry name" value="Cyt_B5-like_heme/steroid-bd"/>
</dbReference>
<keyword evidence="7" id="KW-0492">Microsome</keyword>
<keyword evidence="9 13" id="KW-0408">Iron</keyword>
<evidence type="ECO:0000256" key="8">
    <source>
        <dbReference type="ARBA" id="ARBA00022982"/>
    </source>
</evidence>
<proteinExistence type="inferred from homology"/>
<sequence>MSTNPDESVPAVKSEPAPAESSDSGKITQEQLEAHSDPKDIWMVISGKVYDVTSFLDEHPGGDEVVISEAGKDATEPFEDVGHSEEARKLLKDMYVGDFDGVVNKKVQKKSIPGTKPVSPSRQGASLAYFLPLAVFVGYLAWRFTLAQ</sequence>
<dbReference type="SMART" id="SM01117">
    <property type="entry name" value="Cyt-b5"/>
    <property type="match status" value="1"/>
</dbReference>
<feature type="domain" description="Cytochrome b5 heme-binding" evidence="15">
    <location>
        <begin position="24"/>
        <end position="100"/>
    </location>
</feature>
<evidence type="ECO:0000256" key="4">
    <source>
        <dbReference type="ARBA" id="ARBA00022692"/>
    </source>
</evidence>
<evidence type="ECO:0000256" key="6">
    <source>
        <dbReference type="ARBA" id="ARBA00022824"/>
    </source>
</evidence>
<dbReference type="PANTHER" id="PTHR19359">
    <property type="entry name" value="CYTOCHROME B5"/>
    <property type="match status" value="1"/>
</dbReference>
<dbReference type="GO" id="GO:0046872">
    <property type="term" value="F:metal ion binding"/>
    <property type="evidence" value="ECO:0007669"/>
    <property type="project" value="UniProtKB-UniRule"/>
</dbReference>
<feature type="region of interest" description="Disordered" evidence="14">
    <location>
        <begin position="1"/>
        <end position="34"/>
    </location>
</feature>
<dbReference type="PANTHER" id="PTHR19359:SF150">
    <property type="entry name" value="CYTOCHROME B5"/>
    <property type="match status" value="1"/>
</dbReference>
<dbReference type="PROSITE" id="PS00191">
    <property type="entry name" value="CYTOCHROME_B5_1"/>
    <property type="match status" value="1"/>
</dbReference>
<dbReference type="GO" id="GO:0005789">
    <property type="term" value="C:endoplasmic reticulum membrane"/>
    <property type="evidence" value="ECO:0007669"/>
    <property type="project" value="UniProtKB-SubCell"/>
</dbReference>
<dbReference type="InterPro" id="IPR018506">
    <property type="entry name" value="Cyt_B5_heme-BS"/>
</dbReference>
<evidence type="ECO:0000256" key="13">
    <source>
        <dbReference type="RuleBase" id="RU362121"/>
    </source>
</evidence>
<name>A0A0S2RS21_PHARH</name>
<comment type="similarity">
    <text evidence="12 13">Belongs to the cytochrome b5 family.</text>
</comment>
<keyword evidence="13" id="KW-1133">Transmembrane helix</keyword>
<keyword evidence="3 13" id="KW-0349">Heme</keyword>
<evidence type="ECO:0000259" key="15">
    <source>
        <dbReference type="PROSITE" id="PS50255"/>
    </source>
</evidence>
<organism evidence="16">
    <name type="scientific">Phaffia rhodozyma</name>
    <name type="common">Yeast</name>
    <name type="synonym">Xanthophyllomyces dendrorhous</name>
    <dbReference type="NCBI Taxonomy" id="264483"/>
    <lineage>
        <taxon>Eukaryota</taxon>
        <taxon>Fungi</taxon>
        <taxon>Dikarya</taxon>
        <taxon>Basidiomycota</taxon>
        <taxon>Agaricomycotina</taxon>
        <taxon>Tremellomycetes</taxon>
        <taxon>Cystofilobasidiales</taxon>
        <taxon>Mrakiaceae</taxon>
        <taxon>Phaffia</taxon>
    </lineage>
</organism>
<accession>A0A0S2RS21</accession>
<protein>
    <submittedName>
        <fullName evidence="16">Cytochrome b5</fullName>
    </submittedName>
</protein>